<dbReference type="InterPro" id="IPR005145">
    <property type="entry name" value="Sua5_C"/>
</dbReference>
<feature type="binding site" evidence="14">
    <location>
        <position position="148"/>
    </location>
    <ligand>
        <name>ATP</name>
        <dbReference type="ChEBI" id="CHEBI:30616"/>
    </ligand>
</feature>
<evidence type="ECO:0000256" key="5">
    <source>
        <dbReference type="ARBA" id="ARBA00022490"/>
    </source>
</evidence>
<feature type="binding site" evidence="14">
    <location>
        <position position="55"/>
    </location>
    <ligand>
        <name>ATP</name>
        <dbReference type="ChEBI" id="CHEBI:30616"/>
    </ligand>
</feature>
<evidence type="ECO:0000256" key="8">
    <source>
        <dbReference type="ARBA" id="ARBA00022695"/>
    </source>
</evidence>
<evidence type="ECO:0000256" key="14">
    <source>
        <dbReference type="PIRSR" id="PIRSR004930-1"/>
    </source>
</evidence>
<keyword evidence="9 13" id="KW-0547">Nucleotide-binding</keyword>
<dbReference type="NCBIfam" id="TIGR00057">
    <property type="entry name" value="L-threonylcarbamoyladenylate synthase"/>
    <property type="match status" value="1"/>
</dbReference>
<keyword evidence="17" id="KW-1185">Reference proteome</keyword>
<evidence type="ECO:0000259" key="15">
    <source>
        <dbReference type="PROSITE" id="PS51163"/>
    </source>
</evidence>
<keyword evidence="8 13" id="KW-0548">Nucleotidyltransferase</keyword>
<dbReference type="GO" id="GO:0003725">
    <property type="term" value="F:double-stranded RNA binding"/>
    <property type="evidence" value="ECO:0007669"/>
    <property type="project" value="UniProtKB-UniRule"/>
</dbReference>
<comment type="catalytic activity">
    <reaction evidence="12 13">
        <text>L-threonine + hydrogencarbonate + ATP = L-threonylcarbamoyladenylate + diphosphate + H2O</text>
        <dbReference type="Rhea" id="RHEA:36407"/>
        <dbReference type="ChEBI" id="CHEBI:15377"/>
        <dbReference type="ChEBI" id="CHEBI:17544"/>
        <dbReference type="ChEBI" id="CHEBI:30616"/>
        <dbReference type="ChEBI" id="CHEBI:33019"/>
        <dbReference type="ChEBI" id="CHEBI:57926"/>
        <dbReference type="ChEBI" id="CHEBI:73682"/>
        <dbReference type="EC" id="2.7.7.87"/>
    </reaction>
</comment>
<dbReference type="PROSITE" id="PS51163">
    <property type="entry name" value="YRDC"/>
    <property type="match status" value="1"/>
</dbReference>
<feature type="binding site" evidence="14">
    <location>
        <position position="192"/>
    </location>
    <ligand>
        <name>ATP</name>
        <dbReference type="ChEBI" id="CHEBI:30616"/>
    </ligand>
</feature>
<feature type="binding site" evidence="14">
    <location>
        <position position="59"/>
    </location>
    <ligand>
        <name>ATP</name>
        <dbReference type="ChEBI" id="CHEBI:30616"/>
    </ligand>
</feature>
<dbReference type="AlphaFoldDB" id="A0A6N7XM57"/>
<dbReference type="Gene3D" id="3.40.50.11030">
    <property type="entry name" value="Threonylcarbamoyl-AMP synthase, C-terminal domain"/>
    <property type="match status" value="1"/>
</dbReference>
<comment type="subcellular location">
    <subcellularLocation>
        <location evidence="1 13">Cytoplasm</location>
    </subcellularLocation>
</comment>
<evidence type="ECO:0000256" key="2">
    <source>
        <dbReference type="ARBA" id="ARBA00007663"/>
    </source>
</evidence>
<evidence type="ECO:0000313" key="16">
    <source>
        <dbReference type="EMBL" id="MST71029.1"/>
    </source>
</evidence>
<dbReference type="Pfam" id="PF01300">
    <property type="entry name" value="Sua5_yciO_yrdC"/>
    <property type="match status" value="1"/>
</dbReference>
<gene>
    <name evidence="16" type="ORF">FYJ65_06750</name>
</gene>
<feature type="binding site" evidence="14">
    <location>
        <position position="64"/>
    </location>
    <ligand>
        <name>L-threonine</name>
        <dbReference type="ChEBI" id="CHEBI:57926"/>
    </ligand>
</feature>
<feature type="domain" description="YrdC-like" evidence="15">
    <location>
        <begin position="10"/>
        <end position="196"/>
    </location>
</feature>
<dbReference type="InterPro" id="IPR038385">
    <property type="entry name" value="Sua5/YwlC_C"/>
</dbReference>
<dbReference type="Pfam" id="PF03481">
    <property type="entry name" value="Sua5_C"/>
    <property type="match status" value="1"/>
</dbReference>
<dbReference type="EC" id="2.7.7.87" evidence="3 13"/>
<feature type="binding site" evidence="14">
    <location>
        <position position="114"/>
    </location>
    <ligand>
        <name>ATP</name>
        <dbReference type="ChEBI" id="CHEBI:30616"/>
    </ligand>
</feature>
<dbReference type="PANTHER" id="PTHR17490">
    <property type="entry name" value="SUA5"/>
    <property type="match status" value="1"/>
</dbReference>
<evidence type="ECO:0000256" key="13">
    <source>
        <dbReference type="PIRNR" id="PIRNR004930"/>
    </source>
</evidence>
<feature type="binding site" evidence="14">
    <location>
        <position position="240"/>
    </location>
    <ligand>
        <name>ATP</name>
        <dbReference type="ChEBI" id="CHEBI:30616"/>
    </ligand>
</feature>
<feature type="binding site" evidence="14">
    <location>
        <position position="138"/>
    </location>
    <ligand>
        <name>L-threonine</name>
        <dbReference type="ChEBI" id="CHEBI:57926"/>
    </ligand>
</feature>
<dbReference type="GO" id="GO:0008033">
    <property type="term" value="P:tRNA processing"/>
    <property type="evidence" value="ECO:0007669"/>
    <property type="project" value="UniProtKB-KW"/>
</dbReference>
<evidence type="ECO:0000256" key="1">
    <source>
        <dbReference type="ARBA" id="ARBA00004496"/>
    </source>
</evidence>
<comment type="caution">
    <text evidence="16">The sequence shown here is derived from an EMBL/GenBank/DDBJ whole genome shotgun (WGS) entry which is preliminary data.</text>
</comment>
<dbReference type="RefSeq" id="WP_154554591.1">
    <property type="nucleotide sequence ID" value="NZ_VUNA01000012.1"/>
</dbReference>
<dbReference type="FunFam" id="3.90.870.10:FF:000009">
    <property type="entry name" value="Threonylcarbamoyl-AMP synthase, putative"/>
    <property type="match status" value="1"/>
</dbReference>
<evidence type="ECO:0000256" key="10">
    <source>
        <dbReference type="ARBA" id="ARBA00022840"/>
    </source>
</evidence>
<feature type="binding site" evidence="14">
    <location>
        <position position="140"/>
    </location>
    <ligand>
        <name>ATP</name>
        <dbReference type="ChEBI" id="CHEBI:30616"/>
    </ligand>
</feature>
<dbReference type="GO" id="GO:0006450">
    <property type="term" value="P:regulation of translational fidelity"/>
    <property type="evidence" value="ECO:0007669"/>
    <property type="project" value="TreeGrafter"/>
</dbReference>
<feature type="binding site" evidence="14">
    <location>
        <position position="178"/>
    </location>
    <ligand>
        <name>L-threonine</name>
        <dbReference type="ChEBI" id="CHEBI:57926"/>
    </ligand>
</feature>
<dbReference type="Gene3D" id="3.90.870.10">
    <property type="entry name" value="DHBP synthase"/>
    <property type="match status" value="1"/>
</dbReference>
<name>A0A6N7XM57_9FIRM</name>
<evidence type="ECO:0000256" key="12">
    <source>
        <dbReference type="ARBA" id="ARBA00048366"/>
    </source>
</evidence>
<dbReference type="GO" id="GO:0000049">
    <property type="term" value="F:tRNA binding"/>
    <property type="evidence" value="ECO:0007669"/>
    <property type="project" value="TreeGrafter"/>
</dbReference>
<dbReference type="PIRSF" id="PIRSF004930">
    <property type="entry name" value="Tln_factor_SUA5"/>
    <property type="match status" value="1"/>
</dbReference>
<evidence type="ECO:0000256" key="9">
    <source>
        <dbReference type="ARBA" id="ARBA00022741"/>
    </source>
</evidence>
<dbReference type="PANTHER" id="PTHR17490:SF16">
    <property type="entry name" value="THREONYLCARBAMOYL-AMP SYNTHASE"/>
    <property type="match status" value="1"/>
</dbReference>
<evidence type="ECO:0000256" key="7">
    <source>
        <dbReference type="ARBA" id="ARBA00022694"/>
    </source>
</evidence>
<dbReference type="InterPro" id="IPR010923">
    <property type="entry name" value="T(6)A37_SUA5"/>
</dbReference>
<dbReference type="SUPFAM" id="SSF55821">
    <property type="entry name" value="YrdC/RibB"/>
    <property type="match status" value="1"/>
</dbReference>
<sequence>MDTERLEITEKNIDHAGEIIRRGGLVAFPTETVYGLGANALDADAVRSVYEAKGRPSDNPMIVHIAEMGQLADMASEIPAVAVPLIQAYWPGPITFIMKKAEGVPMVTTGGLDTVGIRMPLSEAARDLIRAAERPIAAPSANRSGRPSPTRYEDVLEDMDSRIDAVLLGEDCEVGIESTVLDLTGEVPMILRPGYITKEMLEFTLGSEVKYDPALFVDPMHRSEGEEFHPKAPGMKYRHYAPKAEVKIIEGDDDAAVEREIEEQLRLCKYARQKAVALNYGRDSKAAAKDFFARLRELDREDVDVILVRALPEEELGFSVMNRMLKSAGYDVIHV</sequence>
<feature type="binding site" evidence="14">
    <location>
        <position position="32"/>
    </location>
    <ligand>
        <name>L-threonine</name>
        <dbReference type="ChEBI" id="CHEBI:57926"/>
    </ligand>
</feature>
<accession>A0A6N7XM57</accession>
<dbReference type="GO" id="GO:0061710">
    <property type="term" value="F:L-threonylcarbamoyladenylate synthase"/>
    <property type="evidence" value="ECO:0007669"/>
    <property type="project" value="UniProtKB-EC"/>
</dbReference>
<dbReference type="GO" id="GO:0005737">
    <property type="term" value="C:cytoplasm"/>
    <property type="evidence" value="ECO:0007669"/>
    <property type="project" value="UniProtKB-SubCell"/>
</dbReference>
<comment type="similarity">
    <text evidence="2 13">Belongs to the SUA5 family.</text>
</comment>
<organism evidence="16 17">
    <name type="scientific">Mogibacterium kristiansenii</name>
    <dbReference type="NCBI Taxonomy" id="2606708"/>
    <lineage>
        <taxon>Bacteria</taxon>
        <taxon>Bacillati</taxon>
        <taxon>Bacillota</taxon>
        <taxon>Clostridia</taxon>
        <taxon>Peptostreptococcales</taxon>
        <taxon>Anaerovoracaceae</taxon>
        <taxon>Mogibacterium</taxon>
    </lineage>
</organism>
<keyword evidence="5 13" id="KW-0963">Cytoplasm</keyword>
<keyword evidence="7 13" id="KW-0819">tRNA processing</keyword>
<proteinExistence type="inferred from homology"/>
<dbReference type="InterPro" id="IPR017945">
    <property type="entry name" value="DHBP_synth_RibB-like_a/b_dom"/>
</dbReference>
<protein>
    <recommendedName>
        <fullName evidence="4 13">Threonylcarbamoyl-AMP synthase</fullName>
        <shortName evidence="13">TC-AMP synthase</shortName>
        <ecNumber evidence="3 13">2.7.7.87</ecNumber>
    </recommendedName>
    <alternativeName>
        <fullName evidence="11 13">L-threonylcarbamoyladenylate synthase</fullName>
    </alternativeName>
</protein>
<comment type="function">
    <text evidence="13">Required for the formation of a threonylcarbamoyl group on adenosine at position 37 (t(6)A37) in tRNAs that read codons beginning with adenine.</text>
</comment>
<reference evidence="16 17" key="1">
    <citation type="submission" date="2019-08" db="EMBL/GenBank/DDBJ databases">
        <title>In-depth cultivation of the pig gut microbiome towards novel bacterial diversity and tailored functional studies.</title>
        <authorList>
            <person name="Wylensek D."/>
            <person name="Hitch T.C.A."/>
            <person name="Clavel T."/>
        </authorList>
    </citation>
    <scope>NUCLEOTIDE SEQUENCE [LARGE SCALE GENOMIC DNA]</scope>
    <source>
        <strain evidence="16 17">WCA-MUC-591-APC-4B</strain>
    </source>
</reference>
<evidence type="ECO:0000256" key="11">
    <source>
        <dbReference type="ARBA" id="ARBA00029774"/>
    </source>
</evidence>
<evidence type="ECO:0000313" key="17">
    <source>
        <dbReference type="Proteomes" id="UP000469424"/>
    </source>
</evidence>
<feature type="binding site" evidence="14">
    <location>
        <position position="118"/>
    </location>
    <ligand>
        <name>ATP</name>
        <dbReference type="ChEBI" id="CHEBI:30616"/>
    </ligand>
</feature>
<dbReference type="EMBL" id="VUNA01000012">
    <property type="protein sequence ID" value="MST71029.1"/>
    <property type="molecule type" value="Genomic_DNA"/>
</dbReference>
<evidence type="ECO:0000256" key="6">
    <source>
        <dbReference type="ARBA" id="ARBA00022679"/>
    </source>
</evidence>
<keyword evidence="10 13" id="KW-0067">ATP-binding</keyword>
<dbReference type="GO" id="GO:0005524">
    <property type="term" value="F:ATP binding"/>
    <property type="evidence" value="ECO:0007669"/>
    <property type="project" value="UniProtKB-UniRule"/>
</dbReference>
<keyword evidence="6 13" id="KW-0808">Transferase</keyword>
<dbReference type="InterPro" id="IPR050156">
    <property type="entry name" value="TC-AMP_synthase_SUA5"/>
</dbReference>
<evidence type="ECO:0000256" key="3">
    <source>
        <dbReference type="ARBA" id="ARBA00012584"/>
    </source>
</evidence>
<evidence type="ECO:0000256" key="4">
    <source>
        <dbReference type="ARBA" id="ARBA00015492"/>
    </source>
</evidence>
<dbReference type="Proteomes" id="UP000469424">
    <property type="component" value="Unassembled WGS sequence"/>
</dbReference>
<dbReference type="InterPro" id="IPR006070">
    <property type="entry name" value="Sua5-like_dom"/>
</dbReference>